<dbReference type="EMBL" id="MG011689">
    <property type="protein sequence ID" value="AVK75032.1"/>
    <property type="molecule type" value="Genomic_DNA"/>
</dbReference>
<evidence type="ECO:0000313" key="1">
    <source>
        <dbReference type="EMBL" id="AVK75032.1"/>
    </source>
</evidence>
<reference evidence="1" key="1">
    <citation type="journal article" date="2018" name="Nat. Commun.">
        <title>Diversity and evolution of the emerging Pandoraviridae family.</title>
        <authorList>
            <person name="Legendre M."/>
            <person name="Fabre E."/>
            <person name="Poirot O."/>
            <person name="Jeudy S."/>
            <person name="Lartigue A."/>
            <person name="Alempic J.M."/>
            <person name="Beucher L."/>
            <person name="Philippe N."/>
            <person name="Bertaux L."/>
            <person name="Christo-Foroux E."/>
            <person name="Labadie K."/>
            <person name="Coute Y."/>
            <person name="Abergel C."/>
            <person name="Claverie J.M."/>
        </authorList>
    </citation>
    <scope>NUCLEOTIDE SEQUENCE [LARGE SCALE GENOMIC DNA]</scope>
    <source>
        <strain evidence="1">Quercus</strain>
    </source>
</reference>
<accession>A0A2U7U9G0</accession>
<dbReference type="GeneID" id="36844173"/>
<dbReference type="RefSeq" id="YP_009483301.1">
    <property type="nucleotide sequence ID" value="NC_037667.1"/>
</dbReference>
<organism evidence="1">
    <name type="scientific">Pandoravirus quercus</name>
    <dbReference type="NCBI Taxonomy" id="2107709"/>
    <lineage>
        <taxon>Viruses</taxon>
        <taxon>Pandoravirus</taxon>
    </lineage>
</organism>
<gene>
    <name evidence="1" type="ORF">pqer_cds_610</name>
</gene>
<proteinExistence type="predicted"/>
<sequence>MRIIHYIQINNNDLRNSPTHPKIEATAEERYTFAACLRASLDGVESEAILDGEFEPERLPEAIDTFKRLFNKIEDWKEYARRESRPGTFAGTVTIILSDKRASEITLHRRLAHVRFPGVPIHCLLAE</sequence>
<protein>
    <submittedName>
        <fullName evidence="1">Uncharacterized protein</fullName>
    </submittedName>
</protein>
<name>A0A2U7U9G0_9VIRU</name>
<dbReference type="Proteomes" id="UP000248852">
    <property type="component" value="Segment"/>
</dbReference>
<dbReference type="KEGG" id="vg:36844173"/>